<accession>A0A6P8B505</accession>
<keyword evidence="2 5" id="KW-0732">Signal</keyword>
<reference evidence="7" key="2">
    <citation type="submission" date="2019-10" db="EMBL/GenBank/DDBJ databases">
        <authorList>
            <consortium name="NCBI Genome Project"/>
        </authorList>
    </citation>
    <scope>NUCLEOTIDE SEQUENCE</scope>
    <source>
        <strain evidence="7">NI907</strain>
    </source>
</reference>
<dbReference type="Proteomes" id="UP000515153">
    <property type="component" value="Chromosome I"/>
</dbReference>
<evidence type="ECO:0000256" key="4">
    <source>
        <dbReference type="ARBA" id="ARBA00023157"/>
    </source>
</evidence>
<name>A0A6P8B505_PYRGI</name>
<dbReference type="Pfam" id="PF01375">
    <property type="entry name" value="Enterotoxin_a"/>
    <property type="match status" value="1"/>
</dbReference>
<proteinExistence type="predicted"/>
<evidence type="ECO:0000256" key="5">
    <source>
        <dbReference type="SAM" id="SignalP"/>
    </source>
</evidence>
<dbReference type="GeneID" id="41961524"/>
<dbReference type="InterPro" id="IPR001144">
    <property type="entry name" value="Enterotoxin_A"/>
</dbReference>
<dbReference type="GO" id="GO:0090729">
    <property type="term" value="F:toxin activity"/>
    <property type="evidence" value="ECO:0007669"/>
    <property type="project" value="UniProtKB-KW"/>
</dbReference>
<dbReference type="Gene3D" id="3.90.210.10">
    <property type="entry name" value="Heat-Labile Enterotoxin, subunit A"/>
    <property type="match status" value="1"/>
</dbReference>
<dbReference type="KEGG" id="pgri:PgNI_06593"/>
<keyword evidence="4" id="KW-1015">Disulfide bond</keyword>
<evidence type="ECO:0000313" key="7">
    <source>
        <dbReference type="RefSeq" id="XP_030982316.1"/>
    </source>
</evidence>
<evidence type="ECO:0000256" key="1">
    <source>
        <dbReference type="ARBA" id="ARBA00022656"/>
    </source>
</evidence>
<protein>
    <submittedName>
        <fullName evidence="7">Uncharacterized protein</fullName>
    </submittedName>
</protein>
<feature type="signal peptide" evidence="5">
    <location>
        <begin position="1"/>
        <end position="22"/>
    </location>
</feature>
<keyword evidence="1" id="KW-0800">Toxin</keyword>
<sequence>MLNTVPITTSAILVFLIHTITATTTTPALVYRGDTRSPETIEQSGGFHSRAASLGLAEDYSVTPVEHVKISSSDRRYLHDPWISTGKSRKSTYFFISVRQEGRTAWVYHIRTEGICFCDLLEEHRRAGVPYTMSHEQEYVAASWIPWDNVVGWDVVEPDGKRVYVPKNSIPKQLDEID</sequence>
<feature type="chain" id="PRO_5028087709" evidence="5">
    <location>
        <begin position="23"/>
        <end position="178"/>
    </location>
</feature>
<evidence type="ECO:0000256" key="2">
    <source>
        <dbReference type="ARBA" id="ARBA00022729"/>
    </source>
</evidence>
<keyword evidence="6" id="KW-1185">Reference proteome</keyword>
<reference evidence="6 7" key="1">
    <citation type="journal article" date="2019" name="Mol. Biol. Evol.">
        <title>Blast fungal genomes show frequent chromosomal changes, gene gains and losses, and effector gene turnover.</title>
        <authorList>
            <person name="Gomez Luciano L.B."/>
            <person name="Jason Tsai I."/>
            <person name="Chuma I."/>
            <person name="Tosa Y."/>
            <person name="Chen Y.H."/>
            <person name="Li J.Y."/>
            <person name="Li M.Y."/>
            <person name="Jade Lu M.Y."/>
            <person name="Nakayashiki H."/>
            <person name="Li W.H."/>
        </authorList>
    </citation>
    <scope>NUCLEOTIDE SEQUENCE [LARGE SCALE GENOMIC DNA]</scope>
    <source>
        <strain evidence="6 7">NI907</strain>
    </source>
</reference>
<organism evidence="6 7">
    <name type="scientific">Pyricularia grisea</name>
    <name type="common">Crabgrass-specific blast fungus</name>
    <name type="synonym">Magnaporthe grisea</name>
    <dbReference type="NCBI Taxonomy" id="148305"/>
    <lineage>
        <taxon>Eukaryota</taxon>
        <taxon>Fungi</taxon>
        <taxon>Dikarya</taxon>
        <taxon>Ascomycota</taxon>
        <taxon>Pezizomycotina</taxon>
        <taxon>Sordariomycetes</taxon>
        <taxon>Sordariomycetidae</taxon>
        <taxon>Magnaporthales</taxon>
        <taxon>Pyriculariaceae</taxon>
        <taxon>Pyricularia</taxon>
    </lineage>
</organism>
<evidence type="ECO:0000313" key="6">
    <source>
        <dbReference type="Proteomes" id="UP000515153"/>
    </source>
</evidence>
<keyword evidence="3" id="KW-0843">Virulence</keyword>
<evidence type="ECO:0000256" key="3">
    <source>
        <dbReference type="ARBA" id="ARBA00023026"/>
    </source>
</evidence>
<gene>
    <name evidence="7" type="ORF">PgNI_06593</name>
</gene>
<dbReference type="SUPFAM" id="SSF56399">
    <property type="entry name" value="ADP-ribosylation"/>
    <property type="match status" value="1"/>
</dbReference>
<dbReference type="AlphaFoldDB" id="A0A6P8B505"/>
<dbReference type="RefSeq" id="XP_030982316.1">
    <property type="nucleotide sequence ID" value="XM_031126615.1"/>
</dbReference>
<reference evidence="7" key="3">
    <citation type="submission" date="2025-08" db="UniProtKB">
        <authorList>
            <consortium name="RefSeq"/>
        </authorList>
    </citation>
    <scope>IDENTIFICATION</scope>
    <source>
        <strain evidence="7">NI907</strain>
    </source>
</reference>